<dbReference type="InterPro" id="IPR041679">
    <property type="entry name" value="DNA2/NAM7-like_C"/>
</dbReference>
<feature type="compositionally biased region" description="Low complexity" evidence="7">
    <location>
        <begin position="575"/>
        <end position="587"/>
    </location>
</feature>
<evidence type="ECO:0000256" key="4">
    <source>
        <dbReference type="ARBA" id="ARBA00022806"/>
    </source>
</evidence>
<dbReference type="PANTHER" id="PTHR43788:SF8">
    <property type="entry name" value="DNA-BINDING PROTEIN SMUBP-2"/>
    <property type="match status" value="1"/>
</dbReference>
<dbReference type="InterPro" id="IPR041677">
    <property type="entry name" value="DNA2/NAM7_AAA_11"/>
</dbReference>
<dbReference type="Pfam" id="PF13086">
    <property type="entry name" value="AAA_11"/>
    <property type="match status" value="1"/>
</dbReference>
<evidence type="ECO:0000256" key="1">
    <source>
        <dbReference type="ARBA" id="ARBA00007913"/>
    </source>
</evidence>
<name>A0A3P1WNJ9_9ACTN</name>
<dbReference type="CDD" id="cd18808">
    <property type="entry name" value="SF1_C_Upf1"/>
    <property type="match status" value="1"/>
</dbReference>
<dbReference type="SUPFAM" id="SSF52540">
    <property type="entry name" value="P-loop containing nucleoside triphosphate hydrolases"/>
    <property type="match status" value="1"/>
</dbReference>
<evidence type="ECO:0000313" key="11">
    <source>
        <dbReference type="Proteomes" id="UP000280935"/>
    </source>
</evidence>
<keyword evidence="4" id="KW-0347">Helicase</keyword>
<keyword evidence="5" id="KW-0067">ATP-binding</keyword>
<dbReference type="InterPro" id="IPR050534">
    <property type="entry name" value="Coronavir_polyprotein_1ab"/>
</dbReference>
<dbReference type="AlphaFoldDB" id="A0A3P1WNJ9"/>
<evidence type="ECO:0000259" key="9">
    <source>
        <dbReference type="Pfam" id="PF13087"/>
    </source>
</evidence>
<dbReference type="GO" id="GO:0003678">
    <property type="term" value="F:DNA helicase activity"/>
    <property type="evidence" value="ECO:0007669"/>
    <property type="project" value="UniProtKB-ARBA"/>
</dbReference>
<dbReference type="OrthoDB" id="3197455at2"/>
<organism evidence="10 11">
    <name type="scientific">Arachnia propionica</name>
    <dbReference type="NCBI Taxonomy" id="1750"/>
    <lineage>
        <taxon>Bacteria</taxon>
        <taxon>Bacillati</taxon>
        <taxon>Actinomycetota</taxon>
        <taxon>Actinomycetes</taxon>
        <taxon>Propionibacteriales</taxon>
        <taxon>Propionibacteriaceae</taxon>
        <taxon>Arachnia</taxon>
    </lineage>
</organism>
<evidence type="ECO:0000256" key="7">
    <source>
        <dbReference type="SAM" id="MobiDB-lite"/>
    </source>
</evidence>
<protein>
    <submittedName>
        <fullName evidence="10">AAA family ATPase</fullName>
    </submittedName>
</protein>
<proteinExistence type="inferred from homology"/>
<dbReference type="Proteomes" id="UP000280935">
    <property type="component" value="Unassembled WGS sequence"/>
</dbReference>
<dbReference type="Gene3D" id="3.40.50.300">
    <property type="entry name" value="P-loop containing nucleotide triphosphate hydrolases"/>
    <property type="match status" value="3"/>
</dbReference>
<comment type="similarity">
    <text evidence="1">Belongs to the DNA2/NAM7 helicase family.</text>
</comment>
<dbReference type="InterPro" id="IPR047187">
    <property type="entry name" value="SF1_C_Upf1"/>
</dbReference>
<keyword evidence="6" id="KW-0175">Coiled coil</keyword>
<gene>
    <name evidence="10" type="ORF">EII35_14260</name>
</gene>
<dbReference type="GO" id="GO:0005524">
    <property type="term" value="F:ATP binding"/>
    <property type="evidence" value="ECO:0007669"/>
    <property type="project" value="UniProtKB-KW"/>
</dbReference>
<reference evidence="10 11" key="1">
    <citation type="submission" date="2018-11" db="EMBL/GenBank/DDBJ databases">
        <title>Genomes From Bacteria Associated with the Canine Oral Cavity: a Test Case for Automated Genome-Based Taxonomic Assignment.</title>
        <authorList>
            <person name="Coil D.A."/>
            <person name="Jospin G."/>
            <person name="Darling A.E."/>
            <person name="Wallis C."/>
            <person name="Davis I.J."/>
            <person name="Harris S."/>
            <person name="Eisen J.A."/>
            <person name="Holcombe L.J."/>
            <person name="O'Flynn C."/>
        </authorList>
    </citation>
    <scope>NUCLEOTIDE SEQUENCE [LARGE SCALE GENOMIC DNA]</scope>
    <source>
        <strain evidence="10 11">OH2822_COT-296</strain>
    </source>
</reference>
<feature type="coiled-coil region" evidence="6">
    <location>
        <begin position="610"/>
        <end position="679"/>
    </location>
</feature>
<dbReference type="InterPro" id="IPR027417">
    <property type="entry name" value="P-loop_NTPase"/>
</dbReference>
<keyword evidence="2" id="KW-0547">Nucleotide-binding</keyword>
<dbReference type="GO" id="GO:0016787">
    <property type="term" value="F:hydrolase activity"/>
    <property type="evidence" value="ECO:0007669"/>
    <property type="project" value="UniProtKB-KW"/>
</dbReference>
<evidence type="ECO:0000313" key="10">
    <source>
        <dbReference type="EMBL" id="RRD48132.1"/>
    </source>
</evidence>
<dbReference type="Pfam" id="PF13087">
    <property type="entry name" value="AAA_12"/>
    <property type="match status" value="1"/>
</dbReference>
<evidence type="ECO:0000256" key="3">
    <source>
        <dbReference type="ARBA" id="ARBA00022801"/>
    </source>
</evidence>
<feature type="region of interest" description="Disordered" evidence="7">
    <location>
        <begin position="567"/>
        <end position="592"/>
    </location>
</feature>
<dbReference type="PANTHER" id="PTHR43788">
    <property type="entry name" value="DNA2/NAM7 HELICASE FAMILY MEMBER"/>
    <property type="match status" value="1"/>
</dbReference>
<comment type="caution">
    <text evidence="10">The sequence shown here is derived from an EMBL/GenBank/DDBJ whole genome shotgun (WGS) entry which is preliminary data.</text>
</comment>
<evidence type="ECO:0000256" key="5">
    <source>
        <dbReference type="ARBA" id="ARBA00022840"/>
    </source>
</evidence>
<keyword evidence="3" id="KW-0378">Hydrolase</keyword>
<evidence type="ECO:0000259" key="8">
    <source>
        <dbReference type="Pfam" id="PF13086"/>
    </source>
</evidence>
<sequence>MGVDRVRDERLRILSFWWMLELFSPQRIPALTRRATRPSDRQVIAWQAGDPLPWETLAPPEPFNGTRRIWRHTVYLGVYKLDATYEALGRVFGEDPDAYDKRPEGESACAGLLISHDGRLVTDSAVLSSALWAAGRTRDPGPSNPRWMDGFDEAAEEFVDSIDAFEGARRDADGGEQPPPYDSDSLNKLLKLSHVAAGVDGFDDLADDRVVIESVAVSARRAEDGTDTDFLNSFYLDDLAAVRDHVARGDLGAGLATYLTGDQTLPVSDRIDVVTHPGAVNAGTGIKRLPKGRWPANPDHSLALSQQFAVNRALNDLGHSSGLMGVNGPPGTGKTTMLRDILAGNVVERARRLAALTRPSHAFTEVTHRWSDGEGHDRIVRQLKPELTGFEMVVASANNAAVENVTTEIPDEDAIEAPWRGHVDYFGDIATKILQDVTGSDSTSDATPPTAWGLVAARLGRKRNRSAFHSAFWFDEKDPKTKKPVKNGVPRMQTRLVQWRDCEVPYTPWAQAREAFHAAEQRVDALIRQRAQAEDRLRRVPELAERERGLEAAFEQGLRDLNRAQHDLSQHQPVQQQADAARAQAAASHDRHLATKPGVLETIFSFGRAVRAWRARLNDLSRAQDNAEQHHREVRDRGQRLRDAVQHAHARLSSVQHDLDGLRDQRARLQAQCAQDEERFGVAYPGPAWQGDQRELHAPWLDKELDTARSDLFVAALQLHQDFLANTARDMLNGLRAAGEVVAGNYPRDLEPEKLRAAWQLFFLVVPLISTTFASASRMFSGIGSEAIGWLLIDEAGQASPQYAAGAIWRAQRIVAVGDPLQLEPVVTLPEKAQRNIASNYGLSTTWIPPRASVQTLADRVTPFGTQLDQGEDKVWVSAPLLVHRRCDNPMFTLCNQIAYNNLMVNGVHRDLDDPDERFDSPTGPLIASSYWADEPANSPGSHLQPSQIERFEKALAYLNDHGIPPSEVIAISPFRAVADRLRSLIPKYQGLQAGTIHTAQGREADVVILVLGGDPSKPGAPANWARTPNLVNVAASRAKRRLYVIGDRSFWARHNYFRDLSNALVQ</sequence>
<feature type="domain" description="DNA2/NAM7 helicase-like C-terminal" evidence="9">
    <location>
        <begin position="883"/>
        <end position="1049"/>
    </location>
</feature>
<evidence type="ECO:0000256" key="6">
    <source>
        <dbReference type="SAM" id="Coils"/>
    </source>
</evidence>
<accession>A0A3P1WNJ9</accession>
<dbReference type="EMBL" id="RQYT01000053">
    <property type="protein sequence ID" value="RRD48132.1"/>
    <property type="molecule type" value="Genomic_DNA"/>
</dbReference>
<feature type="domain" description="DNA2/NAM7 helicase helicase" evidence="8">
    <location>
        <begin position="769"/>
        <end position="827"/>
    </location>
</feature>
<evidence type="ECO:0000256" key="2">
    <source>
        <dbReference type="ARBA" id="ARBA00022741"/>
    </source>
</evidence>